<dbReference type="OrthoDB" id="7691805at2759"/>
<proteinExistence type="predicted"/>
<reference evidence="2" key="2">
    <citation type="submission" date="2015-01" db="EMBL/GenBank/DDBJ databases">
        <title>Evolutionary Origins and Diversification of the Mycorrhizal Mutualists.</title>
        <authorList>
            <consortium name="DOE Joint Genome Institute"/>
            <consortium name="Mycorrhizal Genomics Consortium"/>
            <person name="Kohler A."/>
            <person name="Kuo A."/>
            <person name="Nagy L.G."/>
            <person name="Floudas D."/>
            <person name="Copeland A."/>
            <person name="Barry K.W."/>
            <person name="Cichocki N."/>
            <person name="Veneault-Fourrey C."/>
            <person name="LaButti K."/>
            <person name="Lindquist E.A."/>
            <person name="Lipzen A."/>
            <person name="Lundell T."/>
            <person name="Morin E."/>
            <person name="Murat C."/>
            <person name="Riley R."/>
            <person name="Ohm R."/>
            <person name="Sun H."/>
            <person name="Tunlid A."/>
            <person name="Henrissat B."/>
            <person name="Grigoriev I.V."/>
            <person name="Hibbett D.S."/>
            <person name="Martin F."/>
        </authorList>
    </citation>
    <scope>NUCLEOTIDE SEQUENCE [LARGE SCALE GENOMIC DNA]</scope>
    <source>
        <strain evidence="2">Marx 270</strain>
    </source>
</reference>
<evidence type="ECO:0000313" key="1">
    <source>
        <dbReference type="EMBL" id="KIN95015.1"/>
    </source>
</evidence>
<dbReference type="GO" id="GO:0003676">
    <property type="term" value="F:nucleic acid binding"/>
    <property type="evidence" value="ECO:0007669"/>
    <property type="project" value="InterPro"/>
</dbReference>
<accession>A0A0C3NH20</accession>
<feature type="non-terminal residue" evidence="1">
    <location>
        <position position="87"/>
    </location>
</feature>
<dbReference type="Proteomes" id="UP000054217">
    <property type="component" value="Unassembled WGS sequence"/>
</dbReference>
<sequence length="87" mass="9606">MTREGQLPGIDTLTGELEFCEPCTTAKMKKLPFKPTSECMVMTPTKGPCTTQPFQMVHTDVGGPITPASREGYQYWVVIVDGFTCFP</sequence>
<dbReference type="InterPro" id="IPR036397">
    <property type="entry name" value="RNaseH_sf"/>
</dbReference>
<reference evidence="1 2" key="1">
    <citation type="submission" date="2014-04" db="EMBL/GenBank/DDBJ databases">
        <authorList>
            <consortium name="DOE Joint Genome Institute"/>
            <person name="Kuo A."/>
            <person name="Kohler A."/>
            <person name="Costa M.D."/>
            <person name="Nagy L.G."/>
            <person name="Floudas D."/>
            <person name="Copeland A."/>
            <person name="Barry K.W."/>
            <person name="Cichocki N."/>
            <person name="Veneault-Fourrey C."/>
            <person name="LaButti K."/>
            <person name="Lindquist E.A."/>
            <person name="Lipzen A."/>
            <person name="Lundell T."/>
            <person name="Morin E."/>
            <person name="Murat C."/>
            <person name="Sun H."/>
            <person name="Tunlid A."/>
            <person name="Henrissat B."/>
            <person name="Grigoriev I.V."/>
            <person name="Hibbett D.S."/>
            <person name="Martin F."/>
            <person name="Nordberg H.P."/>
            <person name="Cantor M.N."/>
            <person name="Hua S.X."/>
        </authorList>
    </citation>
    <scope>NUCLEOTIDE SEQUENCE [LARGE SCALE GENOMIC DNA]</scope>
    <source>
        <strain evidence="1 2">Marx 270</strain>
    </source>
</reference>
<dbReference type="HOGENOM" id="CLU_102301_3_0_1"/>
<organism evidence="1 2">
    <name type="scientific">Pisolithus tinctorius Marx 270</name>
    <dbReference type="NCBI Taxonomy" id="870435"/>
    <lineage>
        <taxon>Eukaryota</taxon>
        <taxon>Fungi</taxon>
        <taxon>Dikarya</taxon>
        <taxon>Basidiomycota</taxon>
        <taxon>Agaricomycotina</taxon>
        <taxon>Agaricomycetes</taxon>
        <taxon>Agaricomycetidae</taxon>
        <taxon>Boletales</taxon>
        <taxon>Sclerodermatineae</taxon>
        <taxon>Pisolithaceae</taxon>
        <taxon>Pisolithus</taxon>
    </lineage>
</organism>
<keyword evidence="2" id="KW-1185">Reference proteome</keyword>
<name>A0A0C3NH20_PISTI</name>
<protein>
    <submittedName>
        <fullName evidence="1">Uncharacterized protein</fullName>
    </submittedName>
</protein>
<dbReference type="InParanoid" id="A0A0C3NH20"/>
<dbReference type="Gene3D" id="3.30.420.10">
    <property type="entry name" value="Ribonuclease H-like superfamily/Ribonuclease H"/>
    <property type="match status" value="1"/>
</dbReference>
<evidence type="ECO:0000313" key="2">
    <source>
        <dbReference type="Proteomes" id="UP000054217"/>
    </source>
</evidence>
<dbReference type="EMBL" id="KN832079">
    <property type="protein sequence ID" value="KIN95015.1"/>
    <property type="molecule type" value="Genomic_DNA"/>
</dbReference>
<gene>
    <name evidence="1" type="ORF">M404DRAFT_113550</name>
</gene>
<dbReference type="AlphaFoldDB" id="A0A0C3NH20"/>